<feature type="chain" id="PRO_5045792015" description="PSI domain-containing protein" evidence="9">
    <location>
        <begin position="25"/>
        <end position="603"/>
    </location>
</feature>
<feature type="signal peptide" evidence="9">
    <location>
        <begin position="1"/>
        <end position="24"/>
    </location>
</feature>
<dbReference type="InterPro" id="IPR002165">
    <property type="entry name" value="Plexin_repeat"/>
</dbReference>
<dbReference type="PANTHER" id="PTHR13055">
    <property type="entry name" value="TUMOR ENDOTHELIAL MARKER 7 RELATED"/>
    <property type="match status" value="1"/>
</dbReference>
<dbReference type="Pfam" id="PF01437">
    <property type="entry name" value="PSI"/>
    <property type="match status" value="1"/>
</dbReference>
<feature type="region of interest" description="Disordered" evidence="7">
    <location>
        <begin position="512"/>
        <end position="536"/>
    </location>
</feature>
<protein>
    <recommendedName>
        <fullName evidence="12">PSI domain-containing protein</fullName>
    </recommendedName>
</protein>
<evidence type="ECO:0000313" key="11">
    <source>
        <dbReference type="Proteomes" id="UP001153292"/>
    </source>
</evidence>
<feature type="compositionally biased region" description="Low complexity" evidence="7">
    <location>
        <begin position="93"/>
        <end position="125"/>
    </location>
</feature>
<dbReference type="Gene3D" id="3.30.1680.10">
    <property type="entry name" value="ligand-binding face of the semaphorins, domain 2"/>
    <property type="match status" value="1"/>
</dbReference>
<keyword evidence="2 8" id="KW-0812">Transmembrane</keyword>
<keyword evidence="11" id="KW-1185">Reference proteome</keyword>
<evidence type="ECO:0000256" key="4">
    <source>
        <dbReference type="ARBA" id="ARBA00022989"/>
    </source>
</evidence>
<sequence length="603" mass="65666">MDFFEVKLKMKWCLFACVLVVANALTIEAQSAYEPDLVLEYTDSNQVQSAIVLLDSHVRQRRDAPTPSPSPSPAPAVTAANVTHPAGSTTVLATPTVPSAGTTASTAPANVSAAASAAPKTNATNDINRTTKLEKPTSTPVAVVTQVPILGANGTGQRWTNLSDTTPKVSDPISADDNFTNVFETPEMVRAERNFSALKYDNHTFYNSSFIGDPKYFAEHWANITATPAKPHDMLSHSYRKATTVQLSFRFPFYGHWIKSVTVATGGFVYTGEHTHSWLAATQYIAPLMANFDTSLTNLSRITLADDGEKFTAFWEQVALREHPSQLFTFAVTLYNNGDIAFAYKQIPLAVNEINDTAHPVKIGISDAYFTDKIIFYVRRKTVYEYHRVSFKHYEVTNGTVLRLTALPTCLQYSTCTSCLNHNTSFPCAWCENIKKCSGGTDRNKQDWTLRSCEHTLVKNASSCPAETGGTGRTVVVDHSTDHSNETQAGGGYVTDGRSVHDADVRTLNLPERKAVGGSDAPHAQPSSVVGEPVQSAGAGGSAVGGVAVACACVALVFALAAWALYAFRNPHTRSGQLFIKYRPSQWNWRRGEARYTAATIHM</sequence>
<evidence type="ECO:0000256" key="5">
    <source>
        <dbReference type="ARBA" id="ARBA00023136"/>
    </source>
</evidence>
<evidence type="ECO:0000313" key="10">
    <source>
        <dbReference type="EMBL" id="CAH2985136.1"/>
    </source>
</evidence>
<evidence type="ECO:0000256" key="2">
    <source>
        <dbReference type="ARBA" id="ARBA00022692"/>
    </source>
</evidence>
<proteinExistence type="predicted"/>
<gene>
    <name evidence="10" type="ORF">CHILSU_LOCUS5005</name>
</gene>
<dbReference type="Proteomes" id="UP001153292">
    <property type="component" value="Chromosome 2"/>
</dbReference>
<keyword evidence="4 8" id="KW-1133">Transmembrane helix</keyword>
<evidence type="ECO:0000256" key="9">
    <source>
        <dbReference type="SAM" id="SignalP"/>
    </source>
</evidence>
<name>A0ABN8L8F9_CHISP</name>
<evidence type="ECO:0000256" key="3">
    <source>
        <dbReference type="ARBA" id="ARBA00022729"/>
    </source>
</evidence>
<evidence type="ECO:0000256" key="1">
    <source>
        <dbReference type="ARBA" id="ARBA00004479"/>
    </source>
</evidence>
<accession>A0ABN8L8F9</accession>
<evidence type="ECO:0000256" key="7">
    <source>
        <dbReference type="SAM" id="MobiDB-lite"/>
    </source>
</evidence>
<keyword evidence="5 8" id="KW-0472">Membrane</keyword>
<dbReference type="InterPro" id="IPR031152">
    <property type="entry name" value="PLXDC"/>
</dbReference>
<feature type="transmembrane region" description="Helical" evidence="8">
    <location>
        <begin position="543"/>
        <end position="568"/>
    </location>
</feature>
<keyword evidence="3 9" id="KW-0732">Signal</keyword>
<keyword evidence="6" id="KW-0325">Glycoprotein</keyword>
<evidence type="ECO:0000256" key="8">
    <source>
        <dbReference type="SAM" id="Phobius"/>
    </source>
</evidence>
<comment type="subcellular location">
    <subcellularLocation>
        <location evidence="1">Membrane</location>
        <topology evidence="1">Single-pass type I membrane protein</topology>
    </subcellularLocation>
</comment>
<feature type="compositionally biased region" description="Low complexity" evidence="7">
    <location>
        <begin position="75"/>
        <end position="86"/>
    </location>
</feature>
<feature type="region of interest" description="Disordered" evidence="7">
    <location>
        <begin position="59"/>
        <end position="140"/>
    </location>
</feature>
<dbReference type="EMBL" id="OU963895">
    <property type="protein sequence ID" value="CAH2985136.1"/>
    <property type="molecule type" value="Genomic_DNA"/>
</dbReference>
<evidence type="ECO:0000256" key="6">
    <source>
        <dbReference type="ARBA" id="ARBA00023180"/>
    </source>
</evidence>
<evidence type="ECO:0008006" key="12">
    <source>
        <dbReference type="Google" id="ProtNLM"/>
    </source>
</evidence>
<organism evidence="10 11">
    <name type="scientific">Chilo suppressalis</name>
    <name type="common">Asiatic rice borer moth</name>
    <dbReference type="NCBI Taxonomy" id="168631"/>
    <lineage>
        <taxon>Eukaryota</taxon>
        <taxon>Metazoa</taxon>
        <taxon>Ecdysozoa</taxon>
        <taxon>Arthropoda</taxon>
        <taxon>Hexapoda</taxon>
        <taxon>Insecta</taxon>
        <taxon>Pterygota</taxon>
        <taxon>Neoptera</taxon>
        <taxon>Endopterygota</taxon>
        <taxon>Lepidoptera</taxon>
        <taxon>Glossata</taxon>
        <taxon>Ditrysia</taxon>
        <taxon>Pyraloidea</taxon>
        <taxon>Crambidae</taxon>
        <taxon>Crambinae</taxon>
        <taxon>Chilo</taxon>
    </lineage>
</organism>
<reference evidence="10" key="1">
    <citation type="submission" date="2021-12" db="EMBL/GenBank/DDBJ databases">
        <authorList>
            <person name="King R."/>
        </authorList>
    </citation>
    <scope>NUCLEOTIDE SEQUENCE</scope>
</reference>
<dbReference type="PANTHER" id="PTHR13055:SF12">
    <property type="entry name" value="LD40707P"/>
    <property type="match status" value="1"/>
</dbReference>